<dbReference type="Proteomes" id="UP000481327">
    <property type="component" value="Unassembled WGS sequence"/>
</dbReference>
<evidence type="ECO:0000256" key="1">
    <source>
        <dbReference type="SAM" id="Phobius"/>
    </source>
</evidence>
<keyword evidence="1" id="KW-0812">Transmembrane</keyword>
<accession>A0A7C9GR06</accession>
<dbReference type="NCBIfam" id="NF011307">
    <property type="entry name" value="PRK14716.1-5"/>
    <property type="match status" value="1"/>
</dbReference>
<dbReference type="RefSeq" id="WP_152578590.1">
    <property type="nucleotide sequence ID" value="NZ_JAATJI010000001.1"/>
</dbReference>
<reference evidence="2 3" key="1">
    <citation type="submission" date="2019-09" db="EMBL/GenBank/DDBJ databases">
        <title>Polymorphobacter sp. isolated from a lake in China.</title>
        <authorList>
            <person name="Liu Z."/>
        </authorList>
    </citation>
    <scope>NUCLEOTIDE SEQUENCE [LARGE SCALE GENOMIC DNA]</scope>
    <source>
        <strain evidence="2 3">D40P</strain>
    </source>
</reference>
<dbReference type="Gene3D" id="3.90.550.10">
    <property type="entry name" value="Spore Coat Polysaccharide Biosynthesis Protein SpsA, Chain A"/>
    <property type="match status" value="1"/>
</dbReference>
<dbReference type="Pfam" id="PF13641">
    <property type="entry name" value="Glyco_tranf_2_3"/>
    <property type="match status" value="1"/>
</dbReference>
<protein>
    <submittedName>
        <fullName evidence="2">Glycosyl transferase family protein</fullName>
    </submittedName>
</protein>
<keyword evidence="2" id="KW-0808">Transferase</keyword>
<dbReference type="SUPFAM" id="SSF53448">
    <property type="entry name" value="Nucleotide-diphospho-sugar transferases"/>
    <property type="match status" value="1"/>
</dbReference>
<keyword evidence="1" id="KW-0472">Membrane</keyword>
<dbReference type="EMBL" id="WIOL01000005">
    <property type="protein sequence ID" value="MQT18116.1"/>
    <property type="molecule type" value="Genomic_DNA"/>
</dbReference>
<name>A0A7C9GR06_9SPHN</name>
<proteinExistence type="predicted"/>
<keyword evidence="3" id="KW-1185">Reference proteome</keyword>
<gene>
    <name evidence="2" type="ORF">F3168_12705</name>
</gene>
<feature type="transmembrane region" description="Helical" evidence="1">
    <location>
        <begin position="381"/>
        <end position="399"/>
    </location>
</feature>
<dbReference type="InterPro" id="IPR029044">
    <property type="entry name" value="Nucleotide-diphossugar_trans"/>
</dbReference>
<evidence type="ECO:0000313" key="3">
    <source>
        <dbReference type="Proteomes" id="UP000481327"/>
    </source>
</evidence>
<keyword evidence="1" id="KW-1133">Transmembrane helix</keyword>
<comment type="caution">
    <text evidence="2">The sequence shown here is derived from an EMBL/GenBank/DDBJ whole genome shotgun (WGS) entry which is preliminary data.</text>
</comment>
<sequence>MADAGGEWGLAALVAGHLLLGELVLVIALIIAVSAADDLFVDLVYFGRWLWRRMQPPTPRATAEMLHQVAPAPMAIIIPAWDESNVIGAMLARLLATLDYPDYRVFVGLYPNDPAGRAAVAAIPDARIAPVLCSRPGPTTKSDCLNHLWRAVLADERARGRIFKAVVLHDAEDVLHPQELRVQNALIPGLAMVQLPVVPLPDKTSPWVAGHYLDEFAANHLKDIAVRQALGAAVPSAGVACAIERTMLGRIAEVGGGDPFDATCLTEDYELGLRIKALGGGTALVRVREANGGLVATEAHFPATFETARRQKTRWLLGIALSGWDRLGWPRGAADRYMLLRDRKAVVAALLAMVAYAVTLLILLDSVLVASVPALAALPPLLGPLAMTLTLVNIVLLAWRLAMRAACTAYGHGWREAARSVPRAVVSNVINAAAAWSACRRYAAALRSGDAPQWDKTVHRFPHPEAESAA</sequence>
<dbReference type="AlphaFoldDB" id="A0A7C9GR06"/>
<evidence type="ECO:0000313" key="2">
    <source>
        <dbReference type="EMBL" id="MQT18116.1"/>
    </source>
</evidence>
<dbReference type="GO" id="GO:0016740">
    <property type="term" value="F:transferase activity"/>
    <property type="evidence" value="ECO:0007669"/>
    <property type="project" value="UniProtKB-KW"/>
</dbReference>
<dbReference type="OrthoDB" id="5294733at2"/>
<feature type="transmembrane region" description="Helical" evidence="1">
    <location>
        <begin position="345"/>
        <end position="369"/>
    </location>
</feature>
<organism evidence="2 3">
    <name type="scientific">Sandarakinorhabdus fusca</name>
    <dbReference type="NCBI Taxonomy" id="1439888"/>
    <lineage>
        <taxon>Bacteria</taxon>
        <taxon>Pseudomonadati</taxon>
        <taxon>Pseudomonadota</taxon>
        <taxon>Alphaproteobacteria</taxon>
        <taxon>Sphingomonadales</taxon>
        <taxon>Sphingosinicellaceae</taxon>
        <taxon>Sandarakinorhabdus</taxon>
    </lineage>
</organism>